<dbReference type="SFLD" id="SFLDG01386">
    <property type="entry name" value="main_SPASM_domain-containing"/>
    <property type="match status" value="1"/>
</dbReference>
<evidence type="ECO:0000256" key="1">
    <source>
        <dbReference type="ARBA" id="ARBA00001966"/>
    </source>
</evidence>
<dbReference type="GO" id="GO:0051539">
    <property type="term" value="F:4 iron, 4 sulfur cluster binding"/>
    <property type="evidence" value="ECO:0007669"/>
    <property type="project" value="UniProtKB-KW"/>
</dbReference>
<protein>
    <submittedName>
        <fullName evidence="8">Anaerobic sulfatase-maturating enzyme</fullName>
        <ecNumber evidence="8">1.1.99.-</ecNumber>
    </submittedName>
</protein>
<dbReference type="SFLD" id="SFLDG01384">
    <property type="entry name" value="thioether_bond_formation_requi"/>
    <property type="match status" value="1"/>
</dbReference>
<dbReference type="InterPro" id="IPR007197">
    <property type="entry name" value="rSAM"/>
</dbReference>
<dbReference type="InterPro" id="IPR013785">
    <property type="entry name" value="Aldolase_TIM"/>
</dbReference>
<dbReference type="SFLD" id="SFLDG01067">
    <property type="entry name" value="SPASM/twitch_domain_containing"/>
    <property type="match status" value="1"/>
</dbReference>
<accession>A0A2K4ZPY9</accession>
<dbReference type="PANTHER" id="PTHR43273:SF8">
    <property type="entry name" value="RADICAL SAM DOMAIN PROTEIN"/>
    <property type="match status" value="1"/>
</dbReference>
<proteinExistence type="predicted"/>
<dbReference type="PROSITE" id="PS01305">
    <property type="entry name" value="MOAA_NIFB_PQQE"/>
    <property type="match status" value="1"/>
</dbReference>
<evidence type="ECO:0000256" key="5">
    <source>
        <dbReference type="ARBA" id="ARBA00023004"/>
    </source>
</evidence>
<evidence type="ECO:0000256" key="2">
    <source>
        <dbReference type="ARBA" id="ARBA00022485"/>
    </source>
</evidence>
<dbReference type="GO" id="GO:0046872">
    <property type="term" value="F:metal ion binding"/>
    <property type="evidence" value="ECO:0007669"/>
    <property type="project" value="UniProtKB-KW"/>
</dbReference>
<dbReference type="CDD" id="cd01335">
    <property type="entry name" value="Radical_SAM"/>
    <property type="match status" value="1"/>
</dbReference>
<dbReference type="EMBL" id="OFSM01000054">
    <property type="protein sequence ID" value="SOY32540.1"/>
    <property type="molecule type" value="Genomic_DNA"/>
</dbReference>
<keyword evidence="9" id="KW-1185">Reference proteome</keyword>
<dbReference type="EC" id="1.1.99.-" evidence="8"/>
<dbReference type="SFLD" id="SFLDS00029">
    <property type="entry name" value="Radical_SAM"/>
    <property type="match status" value="1"/>
</dbReference>
<sequence>MVMEKRLWEELQRIVSLVNSTEILRMGKIFSTEKNNYFYDTGTGKVIELDDESYYVFYNWFHQTDIVTENFVNDLGVNEKNLSELLKLCISENLLRAIKPVKLYTPNHFENLEYMLNNCLEQLILEVTGKCNLRCQYCIYNDTYTHNRDFNQKDMSLDIAKKAIDYFFAHGKEKIAITFYGGEPLLRFELLKEVIGYSNELNKQYGKEISFGFTTNMTLMTESMAEYFASIPKINIMGSLDGPVEIHNEYRKKTDGTGSFADAYRGLKILSKAYKEHGKDHLSLNVVYAPPYTYEKLEQINAFFKSLQTVDKVVLGYASQSHFSLSK</sequence>
<evidence type="ECO:0000256" key="6">
    <source>
        <dbReference type="ARBA" id="ARBA00023014"/>
    </source>
</evidence>
<dbReference type="InterPro" id="IPR058240">
    <property type="entry name" value="rSAM_sf"/>
</dbReference>
<dbReference type="SUPFAM" id="SSF102114">
    <property type="entry name" value="Radical SAM enzymes"/>
    <property type="match status" value="1"/>
</dbReference>
<dbReference type="RefSeq" id="WP_103242475.1">
    <property type="nucleotide sequence ID" value="NZ_JANJZD010000042.1"/>
</dbReference>
<dbReference type="Gene3D" id="3.20.20.70">
    <property type="entry name" value="Aldolase class I"/>
    <property type="match status" value="1"/>
</dbReference>
<dbReference type="Pfam" id="PF04055">
    <property type="entry name" value="Radical_SAM"/>
    <property type="match status" value="1"/>
</dbReference>
<name>A0A2K4ZPY9_9FIRM</name>
<dbReference type="PANTHER" id="PTHR43273">
    <property type="entry name" value="ANAEROBIC SULFATASE-MATURATING ENZYME HOMOLOG ASLB-RELATED"/>
    <property type="match status" value="1"/>
</dbReference>
<dbReference type="InterPro" id="IPR023867">
    <property type="entry name" value="Sulphatase_maturase_rSAM"/>
</dbReference>
<keyword evidence="4" id="KW-0479">Metal-binding</keyword>
<keyword evidence="8" id="KW-0560">Oxidoreductase</keyword>
<evidence type="ECO:0000259" key="7">
    <source>
        <dbReference type="Pfam" id="PF04055"/>
    </source>
</evidence>
<dbReference type="Proteomes" id="UP000236311">
    <property type="component" value="Unassembled WGS sequence"/>
</dbReference>
<dbReference type="OrthoDB" id="9763993at2"/>
<evidence type="ECO:0000313" key="8">
    <source>
        <dbReference type="EMBL" id="SOY32540.1"/>
    </source>
</evidence>
<dbReference type="InterPro" id="IPR000385">
    <property type="entry name" value="MoaA_NifB_PqqE_Fe-S-bd_CS"/>
</dbReference>
<feature type="domain" description="Radical SAM core" evidence="7">
    <location>
        <begin position="126"/>
        <end position="300"/>
    </location>
</feature>
<keyword evidence="5" id="KW-0408">Iron</keyword>
<dbReference type="AlphaFoldDB" id="A0A2K4ZPY9"/>
<keyword evidence="6" id="KW-0411">Iron-sulfur</keyword>
<keyword evidence="3" id="KW-0949">S-adenosyl-L-methionine</keyword>
<evidence type="ECO:0000256" key="3">
    <source>
        <dbReference type="ARBA" id="ARBA00022691"/>
    </source>
</evidence>
<keyword evidence="2" id="KW-0004">4Fe-4S</keyword>
<evidence type="ECO:0000313" key="9">
    <source>
        <dbReference type="Proteomes" id="UP000236311"/>
    </source>
</evidence>
<reference evidence="8 9" key="1">
    <citation type="submission" date="2018-01" db="EMBL/GenBank/DDBJ databases">
        <authorList>
            <person name="Gaut B.S."/>
            <person name="Morton B.R."/>
            <person name="Clegg M.T."/>
            <person name="Duvall M.R."/>
        </authorList>
    </citation>
    <scope>NUCLEOTIDE SEQUENCE [LARGE SCALE GENOMIC DNA]</scope>
    <source>
        <strain evidence="8">GP69</strain>
    </source>
</reference>
<gene>
    <name evidence="8" type="primary">chuR</name>
    <name evidence="8" type="ORF">AMURIS_05305</name>
</gene>
<organism evidence="8 9">
    <name type="scientific">Acetatifactor muris</name>
    <dbReference type="NCBI Taxonomy" id="879566"/>
    <lineage>
        <taxon>Bacteria</taxon>
        <taxon>Bacillati</taxon>
        <taxon>Bacillota</taxon>
        <taxon>Clostridia</taxon>
        <taxon>Lachnospirales</taxon>
        <taxon>Lachnospiraceae</taxon>
        <taxon>Acetatifactor</taxon>
    </lineage>
</organism>
<evidence type="ECO:0000256" key="4">
    <source>
        <dbReference type="ARBA" id="ARBA00022723"/>
    </source>
</evidence>
<comment type="cofactor">
    <cofactor evidence="1">
        <name>[4Fe-4S] cluster</name>
        <dbReference type="ChEBI" id="CHEBI:49883"/>
    </cofactor>
</comment>
<dbReference type="GO" id="GO:0016491">
    <property type="term" value="F:oxidoreductase activity"/>
    <property type="evidence" value="ECO:0007669"/>
    <property type="project" value="UniProtKB-KW"/>
</dbReference>